<dbReference type="RefSeq" id="WP_091210222.1">
    <property type="nucleotide sequence ID" value="NZ_FOCL01000002.1"/>
</dbReference>
<dbReference type="PROSITE" id="PS50110">
    <property type="entry name" value="RESPONSE_REGULATORY"/>
    <property type="match status" value="1"/>
</dbReference>
<evidence type="ECO:0000256" key="2">
    <source>
        <dbReference type="PROSITE-ProRule" id="PRU00169"/>
    </source>
</evidence>
<dbReference type="Gene3D" id="3.40.50.2300">
    <property type="match status" value="1"/>
</dbReference>
<name>A0A1H8EXV6_9SPHI</name>
<dbReference type="InterPro" id="IPR011006">
    <property type="entry name" value="CheY-like_superfamily"/>
</dbReference>
<dbReference type="InterPro" id="IPR050595">
    <property type="entry name" value="Bact_response_regulator"/>
</dbReference>
<dbReference type="STRING" id="551995.SAMN05192574_102886"/>
<dbReference type="SMART" id="SM00448">
    <property type="entry name" value="REC"/>
    <property type="match status" value="1"/>
</dbReference>
<organism evidence="4 5">
    <name type="scientific">Mucilaginibacter gossypiicola</name>
    <dbReference type="NCBI Taxonomy" id="551995"/>
    <lineage>
        <taxon>Bacteria</taxon>
        <taxon>Pseudomonadati</taxon>
        <taxon>Bacteroidota</taxon>
        <taxon>Sphingobacteriia</taxon>
        <taxon>Sphingobacteriales</taxon>
        <taxon>Sphingobacteriaceae</taxon>
        <taxon>Mucilaginibacter</taxon>
    </lineage>
</organism>
<keyword evidence="5" id="KW-1185">Reference proteome</keyword>
<feature type="domain" description="Response regulatory" evidence="3">
    <location>
        <begin position="4"/>
        <end position="119"/>
    </location>
</feature>
<proteinExistence type="predicted"/>
<protein>
    <recommendedName>
        <fullName evidence="3">Response regulatory domain-containing protein</fullName>
    </recommendedName>
</protein>
<evidence type="ECO:0000259" key="3">
    <source>
        <dbReference type="PROSITE" id="PS50110"/>
    </source>
</evidence>
<dbReference type="Pfam" id="PF00072">
    <property type="entry name" value="Response_reg"/>
    <property type="match status" value="1"/>
</dbReference>
<gene>
    <name evidence="4" type="ORF">SAMN05192574_102886</name>
</gene>
<evidence type="ECO:0000256" key="1">
    <source>
        <dbReference type="ARBA" id="ARBA00022553"/>
    </source>
</evidence>
<evidence type="ECO:0000313" key="5">
    <source>
        <dbReference type="Proteomes" id="UP000198942"/>
    </source>
</evidence>
<dbReference type="InterPro" id="IPR001789">
    <property type="entry name" value="Sig_transdc_resp-reg_receiver"/>
</dbReference>
<evidence type="ECO:0000313" key="4">
    <source>
        <dbReference type="EMBL" id="SEN24322.1"/>
    </source>
</evidence>
<accession>A0A1H8EXV6</accession>
<dbReference type="GO" id="GO:0000160">
    <property type="term" value="P:phosphorelay signal transduction system"/>
    <property type="evidence" value="ECO:0007669"/>
    <property type="project" value="InterPro"/>
</dbReference>
<dbReference type="EMBL" id="FOCL01000002">
    <property type="protein sequence ID" value="SEN24322.1"/>
    <property type="molecule type" value="Genomic_DNA"/>
</dbReference>
<sequence>MAKRVLIVDDNELMIEVMTYILLGNGYEVAALSRIHEIFKIIKACRPDLVILDIADKSMDGRELCRLIKLNRATKNLRVIVCSENEEMEPLTSQKGAPDDVLHKPFGMNSLIRKVELQLAA</sequence>
<dbReference type="PANTHER" id="PTHR44591">
    <property type="entry name" value="STRESS RESPONSE REGULATOR PROTEIN 1"/>
    <property type="match status" value="1"/>
</dbReference>
<dbReference type="Proteomes" id="UP000198942">
    <property type="component" value="Unassembled WGS sequence"/>
</dbReference>
<dbReference type="OrthoDB" id="677887at2"/>
<dbReference type="PANTHER" id="PTHR44591:SF3">
    <property type="entry name" value="RESPONSE REGULATORY DOMAIN-CONTAINING PROTEIN"/>
    <property type="match status" value="1"/>
</dbReference>
<feature type="modified residue" description="4-aspartylphosphate" evidence="2">
    <location>
        <position position="53"/>
    </location>
</feature>
<dbReference type="SUPFAM" id="SSF52172">
    <property type="entry name" value="CheY-like"/>
    <property type="match status" value="1"/>
</dbReference>
<keyword evidence="1 2" id="KW-0597">Phosphoprotein</keyword>
<reference evidence="5" key="1">
    <citation type="submission" date="2016-10" db="EMBL/GenBank/DDBJ databases">
        <authorList>
            <person name="Varghese N."/>
            <person name="Submissions S."/>
        </authorList>
    </citation>
    <scope>NUCLEOTIDE SEQUENCE [LARGE SCALE GENOMIC DNA]</scope>
    <source>
        <strain evidence="5">Gh-48</strain>
    </source>
</reference>
<dbReference type="AlphaFoldDB" id="A0A1H8EXV6"/>